<dbReference type="PANTHER" id="PTHR30135">
    <property type="entry name" value="UNCHARACTERIZED PROTEIN YVCK-RELATED"/>
    <property type="match status" value="1"/>
</dbReference>
<dbReference type="GO" id="GO:0043743">
    <property type="term" value="F:LPPG:FO 2-phospho-L-lactate transferase activity"/>
    <property type="evidence" value="ECO:0007669"/>
    <property type="project" value="InterPro"/>
</dbReference>
<evidence type="ECO:0000313" key="2">
    <source>
        <dbReference type="EMBL" id="KKL22714.1"/>
    </source>
</evidence>
<dbReference type="SUPFAM" id="SSF142338">
    <property type="entry name" value="CofD-like"/>
    <property type="match status" value="1"/>
</dbReference>
<gene>
    <name evidence="2" type="ORF">LCGC14_2432690</name>
</gene>
<reference evidence="2" key="1">
    <citation type="journal article" date="2015" name="Nature">
        <title>Complex archaea that bridge the gap between prokaryotes and eukaryotes.</title>
        <authorList>
            <person name="Spang A."/>
            <person name="Saw J.H."/>
            <person name="Jorgensen S.L."/>
            <person name="Zaremba-Niedzwiedzka K."/>
            <person name="Martijn J."/>
            <person name="Lind A.E."/>
            <person name="van Eijk R."/>
            <person name="Schleper C."/>
            <person name="Guy L."/>
            <person name="Ettema T.J."/>
        </authorList>
    </citation>
    <scope>NUCLEOTIDE SEQUENCE</scope>
</reference>
<accession>A0A0F9BLJ6</accession>
<name>A0A0F9BLJ6_9ZZZZ</name>
<organism evidence="2">
    <name type="scientific">marine sediment metagenome</name>
    <dbReference type="NCBI Taxonomy" id="412755"/>
    <lineage>
        <taxon>unclassified sequences</taxon>
        <taxon>metagenomes</taxon>
        <taxon>ecological metagenomes</taxon>
    </lineage>
</organism>
<feature type="non-terminal residue" evidence="2">
    <location>
        <position position="1"/>
    </location>
</feature>
<dbReference type="AlphaFoldDB" id="A0A0F9BLJ6"/>
<dbReference type="InterPro" id="IPR038136">
    <property type="entry name" value="CofD-like_dom_sf"/>
</dbReference>
<evidence type="ECO:0008006" key="3">
    <source>
        <dbReference type="Google" id="ProtNLM"/>
    </source>
</evidence>
<proteinExistence type="predicted"/>
<evidence type="ECO:0000256" key="1">
    <source>
        <dbReference type="ARBA" id="ARBA00022490"/>
    </source>
</evidence>
<dbReference type="PANTHER" id="PTHR30135:SF3">
    <property type="entry name" value="GLUCONEOGENESIS FACTOR-RELATED"/>
    <property type="match status" value="1"/>
</dbReference>
<dbReference type="EMBL" id="LAZR01037245">
    <property type="protein sequence ID" value="KKL22714.1"/>
    <property type="molecule type" value="Genomic_DNA"/>
</dbReference>
<dbReference type="Gene3D" id="3.40.50.10680">
    <property type="entry name" value="CofD-like domains"/>
    <property type="match status" value="1"/>
</dbReference>
<comment type="caution">
    <text evidence="2">The sequence shown here is derived from an EMBL/GenBank/DDBJ whole genome shotgun (WGS) entry which is preliminary data.</text>
</comment>
<dbReference type="Pfam" id="PF01933">
    <property type="entry name" value="CofD"/>
    <property type="match status" value="1"/>
</dbReference>
<protein>
    <recommendedName>
        <fullName evidence="3">Flavoprotein domain-containing protein</fullName>
    </recommendedName>
</protein>
<sequence>IGPGDLYSSLLQILLTGGMSEAIKKSRAKTIYIANLMTKHGETNNFSVLDFTNEIEKYLKGKLDYVVYNTKIPSLQRLKSNKKKHPEFLNLIDFNKNLVKKKKFIGRDLITPSGEIVHDSDKVVKIILSLI</sequence>
<keyword evidence="1" id="KW-0963">Cytoplasm</keyword>
<dbReference type="InterPro" id="IPR002882">
    <property type="entry name" value="CofD"/>
</dbReference>
<dbReference type="InterPro" id="IPR010119">
    <property type="entry name" value="Gluconeogen_factor"/>
</dbReference>